<evidence type="ECO:0000313" key="3">
    <source>
        <dbReference type="Proteomes" id="UP000269265"/>
    </source>
</evidence>
<evidence type="ECO:0008006" key="4">
    <source>
        <dbReference type="Google" id="ProtNLM"/>
    </source>
</evidence>
<dbReference type="EMBL" id="RSED01000026">
    <property type="protein sequence ID" value="RRS01157.1"/>
    <property type="molecule type" value="Genomic_DNA"/>
</dbReference>
<proteinExistence type="predicted"/>
<dbReference type="InterPro" id="IPR036590">
    <property type="entry name" value="SRAP-like"/>
</dbReference>
<dbReference type="Pfam" id="PF02586">
    <property type="entry name" value="SRAP"/>
    <property type="match status" value="1"/>
</dbReference>
<keyword evidence="3" id="KW-1185">Reference proteome</keyword>
<dbReference type="Gene3D" id="3.90.1680.10">
    <property type="entry name" value="SOS response associated peptidase-like"/>
    <property type="match status" value="1"/>
</dbReference>
<dbReference type="GO" id="GO:0106300">
    <property type="term" value="P:protein-DNA covalent cross-linking repair"/>
    <property type="evidence" value="ECO:0007669"/>
    <property type="project" value="InterPro"/>
</dbReference>
<gene>
    <name evidence="2" type="ORF">EIP75_21510</name>
</gene>
<protein>
    <recommendedName>
        <fullName evidence="4">Abasic site processing protein</fullName>
    </recommendedName>
</protein>
<dbReference type="AlphaFoldDB" id="A0A426V2S5"/>
<evidence type="ECO:0000313" key="2">
    <source>
        <dbReference type="EMBL" id="RRS01157.1"/>
    </source>
</evidence>
<organism evidence="2 3">
    <name type="scientific">Aquabacterium soli</name>
    <dbReference type="NCBI Taxonomy" id="2493092"/>
    <lineage>
        <taxon>Bacteria</taxon>
        <taxon>Pseudomonadati</taxon>
        <taxon>Pseudomonadota</taxon>
        <taxon>Betaproteobacteria</taxon>
        <taxon>Burkholderiales</taxon>
        <taxon>Aquabacterium</taxon>
    </lineage>
</organism>
<comment type="caution">
    <text evidence="2">The sequence shown here is derived from an EMBL/GenBank/DDBJ whole genome shotgun (WGS) entry which is preliminary data.</text>
</comment>
<dbReference type="InterPro" id="IPR003738">
    <property type="entry name" value="SRAP"/>
</dbReference>
<dbReference type="Proteomes" id="UP000269265">
    <property type="component" value="Unassembled WGS sequence"/>
</dbReference>
<dbReference type="SUPFAM" id="SSF143081">
    <property type="entry name" value="BB1717-like"/>
    <property type="match status" value="1"/>
</dbReference>
<name>A0A426V2S5_9BURK</name>
<reference evidence="2 3" key="1">
    <citation type="submission" date="2018-12" db="EMBL/GenBank/DDBJ databases">
        <title>The whole draft genome of Aquabacterium sp. SJQ9.</title>
        <authorList>
            <person name="Sun L."/>
            <person name="Gao X."/>
            <person name="Chen W."/>
            <person name="Huang K."/>
        </authorList>
    </citation>
    <scope>NUCLEOTIDE SEQUENCE [LARGE SCALE GENOMIC DNA]</scope>
    <source>
        <strain evidence="2 3">SJQ9</strain>
    </source>
</reference>
<feature type="region of interest" description="Disordered" evidence="1">
    <location>
        <begin position="103"/>
        <end position="123"/>
    </location>
</feature>
<evidence type="ECO:0000256" key="1">
    <source>
        <dbReference type="SAM" id="MobiDB-lite"/>
    </source>
</evidence>
<dbReference type="GO" id="GO:0003697">
    <property type="term" value="F:single-stranded DNA binding"/>
    <property type="evidence" value="ECO:0007669"/>
    <property type="project" value="InterPro"/>
</dbReference>
<accession>A0A426V2S5</accession>
<sequence>MRNYTMGTVVEGKRFPWETVLDCDNATGRLVYGSPMCNLYQMEEALALRQSLGLLNRQLELPGFDARPVGPFQTGLFMVAHEGTLHGRLGQWGLIRPGQPERIDYIQPKPEPGKKPRAKRPRHTNNARIEAMDGTERPTNAAKVWKAGRRCLIPARWYQEPNWETKKNIWWHLKRADGQPWFLAGLWSDDWADPDTGEVIPSFTMITCNCDGHPLLSRLHRHDDKLPDNAQDKRSLVHVDPEDWEAWLKGPEPAARALIKPQPIEVFDVADAIATDAALAAQGTL</sequence>